<organism evidence="7 8">
    <name type="scientific">Adineta steineri</name>
    <dbReference type="NCBI Taxonomy" id="433720"/>
    <lineage>
        <taxon>Eukaryota</taxon>
        <taxon>Metazoa</taxon>
        <taxon>Spiralia</taxon>
        <taxon>Gnathifera</taxon>
        <taxon>Rotifera</taxon>
        <taxon>Eurotatoria</taxon>
        <taxon>Bdelloidea</taxon>
        <taxon>Adinetida</taxon>
        <taxon>Adinetidae</taxon>
        <taxon>Adineta</taxon>
    </lineage>
</organism>
<dbReference type="InterPro" id="IPR036392">
    <property type="entry name" value="PLAT/LH2_dom_sf"/>
</dbReference>
<sequence length="2351" mass="260869">MNPTKTFYGGMVSPFGIFISVNGDVYVDNGNLGVVDKWIWNSTSSTTAMYVMGICHGLFIDISNNLYCSLGDFNIVIKKSLNDTTNTTTVVVGNGTSGLEPNMLSNPHGIFIDVSFNLYVADRDNHRIQLFQPGELNATTVAGDGSLNITITLAYPTGIILDGNGYLFISDTNNNRIVGSNSDGYRCVVGCDGVSGLGSNQLNAPWGISFDSYGNLFVADAYNNRIQKFMLATNCGPSYNQPKFCSSATWNPNATNFANSSTVGVGPYGIFVNTNNTIYVADREVNRIQVWFEGDMNPAKTLSGGLTSPFGIFASANGDVYVDNGNSHEVDKWACNATSSITAMYVMGTCHGLFIDTSNTLYCSLGDFNLVVKELLNDTTGTQITAAGNGTSGLEPNMLNNPHGIFIDVNFNLYVADRDNHRIQLFQPGELNAITVAGDGSLNITITLAYPTGIILDGNGYLFISDTNNNRIVGSNSDGYRCIVGCDGVSGLGSNQLNAPWGISFDSYGNLFVADAYNNRIQKFMLATNCEPETTTFAITTANIEEETTYDTGSTINDAVETTYGTEQTTEIIQETTEITQSVTTAEQETTYDIESTTEIIQATTDSVQTTTEILEETYDDVQSTTSSDQDTTYGIQSTTQIIEETTDSAQSTTNADQDTTSGVQSTIEIMQETTDNLQLTTNANQETTYDIQSTINNALETTYDTQSTTEIMQETSDSLQSTMRADQDTTYGVQSTTEILEETTDNVHSTTNTVQDTTSGVQSTTKIIQESTDIVQSTTDAGRETTYGIHATTQIMQATTDSIQSTTQIIHETTDSTQSSINAAQETSYPVETTIEDAYTTTDIEEESTTMMETTKYVQTTINQTTTPFIEEQSSTSTILISPRMLQIPVVNRDCSPAIITLIPGRSTLLAPEQFRRNQDFYISSNIQLNCNTSLSTTLEWTINNCSSTDCSSEIQIDQTIPTTLSELYIPARTLSYGIYELTLTVTIVSSSNEISSASVYIQINPSGITANLVQFGTSMITRGHQQDLSFDPGTFSVDPNGLSFNASDWTYEYYCRIYGLYNFPNIQGALLPIDDRRIDPLNPACISNRTDNRQPWHYNGANDSLKSSVTILSDSLLSNRTYQFMVYMENRQNSLIQTTGYVLVNVVDTQPQMIVIACVISTMCVPNIEFQLLNPTTQVALYSICIGNCSSLINITWNIYQGFNASLSTVQWVSLNQSIQYENNWLFGTNTSNFTALNQLFINNPDILYWRFEVVYSFPSLKTSSALNFVINQPPQNGSCSISPLNGTTSTLFTISCPNWLDEDGIQDYSLYSYSTGRSKKVMIAFSTLPRFQVRLSSRNDNISIVNLFIYISDTFDCITEFNLSSIIVTTDSSDITNLINALQSPTTGLLINNPIIQLLSTGNQNTVGQILSSLSQQLNEINADALENAISNGISATSISISPLGSQTLPVLNVPFNESALIEYKKQLNLYANLRDYLMSFTTNLVISTSDSIILQASTLTQLTQSTNQLTRSSATIASNKCYQLAQALYTMSTQTSYEDVQTAANQIAQCTSNVLTAINGPLQGRTLILDLDSSRANTIPQDYDTDLESDWSNLNLFADGTDFSPETIAKNRDIYYQKQIADIIINQTTETISLLTSALHINLNIGQSLIINTSSIFLSLETISIESLSNKIIQQIGNAQIHFPSNFNSTINHNQIVSLRSIMRPLASADESQLSSHTNLSTSISFSIIDQTGNEMSVPVTSNHLYEFIIPHDPNVIIPSMTLQNVTSLNSTPFHLLFNLHYINITQSNNLTISLHIEIQPLNISLAYFFIYKFDSSPQLNSSMNLIDGWALFCPTNLTNDNLYTYFIDNQLTVNHQSFIFGLRELNSTEIDEFCSSQSSINNPPISNKPFNFTSNYQVRTYISGCYYFDSDNNWQSDGLLVGSLTNHIQTQCLSTNIATFASALLFLPSPINWNYVFANAGFIKNKTIYLTIICISCLYILLVIYARYKDKKDIEKLGVTILPDNYKKDQYAYEILVFTGHRKDAGTKSKVQFIVTGEHNQTKVRTFSDPKRKIFQRDGIDAFIMTVPKSLGSLNYIHIWHDNTGGGSSSSWFLKYIIVCDLQTLEKSYFICQQWLAVEEDDGRIDRVLPIAGEFQKHEFSYLLSKRVYHNISEGHLWFSILARPPSFEFTRVQRCTSCFTLLFISMLLNILYYDQLATIKLLGTNATGFSIGPFYITLEQIEIGFVVELLTLIPSLLLVAFFRRIRLRPSHQQQVHSLYQSRFKIKPHATLNTMVKDDKKKSKLTFPWWCIFIAYSLSFLLAAVSIFFITVRGIEFGDLETQKWLTSLISSFFSSILLIQPMKVN</sequence>
<dbReference type="Pfam" id="PF01477">
    <property type="entry name" value="PLAT"/>
    <property type="match status" value="1"/>
</dbReference>
<comment type="caution">
    <text evidence="3">Lacks conserved residue(s) required for the propagation of feature annotation.</text>
</comment>
<dbReference type="CDD" id="cd05819">
    <property type="entry name" value="NHL"/>
    <property type="match status" value="2"/>
</dbReference>
<dbReference type="GO" id="GO:0016020">
    <property type="term" value="C:membrane"/>
    <property type="evidence" value="ECO:0007669"/>
    <property type="project" value="TreeGrafter"/>
</dbReference>
<keyword evidence="5" id="KW-0472">Membrane</keyword>
<evidence type="ECO:0000256" key="5">
    <source>
        <dbReference type="SAM" id="Phobius"/>
    </source>
</evidence>
<dbReference type="GO" id="GO:0005262">
    <property type="term" value="F:calcium channel activity"/>
    <property type="evidence" value="ECO:0007669"/>
    <property type="project" value="TreeGrafter"/>
</dbReference>
<dbReference type="InterPro" id="IPR011042">
    <property type="entry name" value="6-blade_b-propeller_TolB-like"/>
</dbReference>
<dbReference type="Gene3D" id="2.120.10.30">
    <property type="entry name" value="TolB, C-terminal domain"/>
    <property type="match status" value="2"/>
</dbReference>
<keyword evidence="5" id="KW-1133">Transmembrane helix</keyword>
<dbReference type="PROSITE" id="PS51125">
    <property type="entry name" value="NHL"/>
    <property type="match status" value="4"/>
</dbReference>
<dbReference type="Proteomes" id="UP000663860">
    <property type="component" value="Unassembled WGS sequence"/>
</dbReference>
<dbReference type="GO" id="GO:0050982">
    <property type="term" value="P:detection of mechanical stimulus"/>
    <property type="evidence" value="ECO:0007669"/>
    <property type="project" value="TreeGrafter"/>
</dbReference>
<keyword evidence="2" id="KW-0677">Repeat</keyword>
<feature type="transmembrane region" description="Helical" evidence="5">
    <location>
        <begin position="1973"/>
        <end position="1991"/>
    </location>
</feature>
<keyword evidence="5" id="KW-0812">Transmembrane</keyword>
<dbReference type="PANTHER" id="PTHR10877">
    <property type="entry name" value="POLYCYSTIN FAMILY MEMBER"/>
    <property type="match status" value="1"/>
</dbReference>
<evidence type="ECO:0000313" key="7">
    <source>
        <dbReference type="EMBL" id="CAF1460274.1"/>
    </source>
</evidence>
<dbReference type="Pfam" id="PF02010">
    <property type="entry name" value="REJ"/>
    <property type="match status" value="1"/>
</dbReference>
<evidence type="ECO:0000259" key="6">
    <source>
        <dbReference type="PROSITE" id="PS50095"/>
    </source>
</evidence>
<dbReference type="InterPro" id="IPR001024">
    <property type="entry name" value="PLAT/LH2_dom"/>
</dbReference>
<dbReference type="SUPFAM" id="SSF101898">
    <property type="entry name" value="NHL repeat"/>
    <property type="match status" value="2"/>
</dbReference>
<dbReference type="Gene3D" id="2.60.60.20">
    <property type="entry name" value="PLAT/LH2 domain"/>
    <property type="match status" value="1"/>
</dbReference>
<comment type="similarity">
    <text evidence="1">Belongs to the polycystin family.</text>
</comment>
<dbReference type="PROSITE" id="PS50095">
    <property type="entry name" value="PLAT"/>
    <property type="match status" value="1"/>
</dbReference>
<dbReference type="InterPro" id="IPR051223">
    <property type="entry name" value="Polycystin"/>
</dbReference>
<evidence type="ECO:0000313" key="8">
    <source>
        <dbReference type="Proteomes" id="UP000663860"/>
    </source>
</evidence>
<feature type="transmembrane region" description="Helical" evidence="5">
    <location>
        <begin position="2292"/>
        <end position="2315"/>
    </location>
</feature>
<feature type="repeat" description="NHL" evidence="4">
    <location>
        <begin position="201"/>
        <end position="232"/>
    </location>
</feature>
<dbReference type="InterPro" id="IPR002859">
    <property type="entry name" value="PKD/REJ-like"/>
</dbReference>
<dbReference type="PANTHER" id="PTHR10877:SF150">
    <property type="entry name" value="REJ DOMAIN-CONTAINING PROTEIN"/>
    <property type="match status" value="1"/>
</dbReference>
<gene>
    <name evidence="7" type="ORF">IZO911_LOCUS42882</name>
</gene>
<dbReference type="SUPFAM" id="SSF49723">
    <property type="entry name" value="Lipase/lipooxygenase domain (PLAT/LH2 domain)"/>
    <property type="match status" value="1"/>
</dbReference>
<reference evidence="7" key="1">
    <citation type="submission" date="2021-02" db="EMBL/GenBank/DDBJ databases">
        <authorList>
            <person name="Nowell W R."/>
        </authorList>
    </citation>
    <scope>NUCLEOTIDE SEQUENCE</scope>
</reference>
<dbReference type="InterPro" id="IPR001258">
    <property type="entry name" value="NHL_repeat"/>
</dbReference>
<feature type="repeat" description="NHL" evidence="4">
    <location>
        <begin position="496"/>
        <end position="527"/>
    </location>
</feature>
<feature type="transmembrane region" description="Helical" evidence="5">
    <location>
        <begin position="2229"/>
        <end position="2248"/>
    </location>
</feature>
<dbReference type="Pfam" id="PF01436">
    <property type="entry name" value="NHL"/>
    <property type="match status" value="2"/>
</dbReference>
<evidence type="ECO:0000256" key="3">
    <source>
        <dbReference type="PROSITE-ProRule" id="PRU00152"/>
    </source>
</evidence>
<dbReference type="SMART" id="SM00308">
    <property type="entry name" value="LH2"/>
    <property type="match status" value="1"/>
</dbReference>
<comment type="caution">
    <text evidence="7">The sequence shown here is derived from an EMBL/GenBank/DDBJ whole genome shotgun (WGS) entry which is preliminary data.</text>
</comment>
<feature type="domain" description="PLAT" evidence="6">
    <location>
        <begin position="2016"/>
        <end position="2135"/>
    </location>
</feature>
<dbReference type="InterPro" id="IPR042060">
    <property type="entry name" value="PLAT_polycystin1"/>
</dbReference>
<feature type="repeat" description="NHL" evidence="4">
    <location>
        <begin position="95"/>
        <end position="134"/>
    </location>
</feature>
<evidence type="ECO:0000256" key="4">
    <source>
        <dbReference type="PROSITE-ProRule" id="PRU00504"/>
    </source>
</evidence>
<dbReference type="CDD" id="cd01752">
    <property type="entry name" value="PLAT_polycystin"/>
    <property type="match status" value="1"/>
</dbReference>
<feature type="repeat" description="NHL" evidence="4">
    <location>
        <begin position="390"/>
        <end position="429"/>
    </location>
</feature>
<name>A0A815Q9S1_9BILA</name>
<evidence type="ECO:0000256" key="1">
    <source>
        <dbReference type="ARBA" id="ARBA00007200"/>
    </source>
</evidence>
<dbReference type="FunFam" id="2.60.60.20:FF:000022">
    <property type="entry name" value="Uncharacterized protein"/>
    <property type="match status" value="1"/>
</dbReference>
<evidence type="ECO:0000256" key="2">
    <source>
        <dbReference type="ARBA" id="ARBA00022737"/>
    </source>
</evidence>
<accession>A0A815Q9S1</accession>
<dbReference type="Gene3D" id="2.40.10.500">
    <property type="match status" value="2"/>
</dbReference>
<protein>
    <recommendedName>
        <fullName evidence="6">PLAT domain-containing protein</fullName>
    </recommendedName>
</protein>
<feature type="transmembrane region" description="Helical" evidence="5">
    <location>
        <begin position="2327"/>
        <end position="2345"/>
    </location>
</feature>
<dbReference type="EMBL" id="CAJNOE010001958">
    <property type="protein sequence ID" value="CAF1460274.1"/>
    <property type="molecule type" value="Genomic_DNA"/>
</dbReference>
<feature type="transmembrane region" description="Helical" evidence="5">
    <location>
        <begin position="2181"/>
        <end position="2199"/>
    </location>
</feature>
<proteinExistence type="inferred from homology"/>